<gene>
    <name evidence="2" type="ORF">C1645_781184</name>
</gene>
<comment type="caution">
    <text evidence="2">The sequence shown here is derived from an EMBL/GenBank/DDBJ whole genome shotgun (WGS) entry which is preliminary data.</text>
</comment>
<keyword evidence="2" id="KW-0808">Transferase</keyword>
<dbReference type="OrthoDB" id="2013972at2759"/>
<keyword evidence="2" id="KW-0489">Methyltransferase</keyword>
<dbReference type="AlphaFoldDB" id="A0A397SNZ8"/>
<evidence type="ECO:0000313" key="3">
    <source>
        <dbReference type="Proteomes" id="UP000265703"/>
    </source>
</evidence>
<feature type="domain" description="Methyltransferase" evidence="1">
    <location>
        <begin position="69"/>
        <end position="160"/>
    </location>
</feature>
<evidence type="ECO:0000259" key="1">
    <source>
        <dbReference type="Pfam" id="PF13649"/>
    </source>
</evidence>
<dbReference type="STRING" id="658196.A0A397SNZ8"/>
<dbReference type="GO" id="GO:0008168">
    <property type="term" value="F:methyltransferase activity"/>
    <property type="evidence" value="ECO:0007669"/>
    <property type="project" value="UniProtKB-KW"/>
</dbReference>
<accession>A0A397SNZ8</accession>
<dbReference type="EMBL" id="QKYT01000405">
    <property type="protein sequence ID" value="RIA85775.1"/>
    <property type="molecule type" value="Genomic_DNA"/>
</dbReference>
<dbReference type="PANTHER" id="PTHR43591">
    <property type="entry name" value="METHYLTRANSFERASE"/>
    <property type="match status" value="1"/>
</dbReference>
<dbReference type="GO" id="GO:0032259">
    <property type="term" value="P:methylation"/>
    <property type="evidence" value="ECO:0007669"/>
    <property type="project" value="UniProtKB-KW"/>
</dbReference>
<proteinExistence type="predicted"/>
<dbReference type="CDD" id="cd02440">
    <property type="entry name" value="AdoMet_MTases"/>
    <property type="match status" value="1"/>
</dbReference>
<sequence>MLIIMGNKLSYFKFLKKKRNKPNYGNYIIKVNDLQIDRIQQMHHILKVCCNNKNFFSPISNDLSRGIKVLDVGAGPGTWIFDMSSDYRKSEFTGIEIQSFMLPTIHPLNTSFKNVDILKGLPFSPNSFDFIHMRCMVLCFTEQQYEQIVRELVDLLKPNGYLELSEPELCSRNMGPICERFSIGVRDILSSKSMDPFVNEKLGTLLNDFGLQEINQEEVELPLSELDGNIGALYGETTFNGLIGLKDELANQMNLTSNEIDSLINDYREEIKSRRMYNKYTRVYGRKIIG</sequence>
<dbReference type="InterPro" id="IPR029063">
    <property type="entry name" value="SAM-dependent_MTases_sf"/>
</dbReference>
<dbReference type="Pfam" id="PF13649">
    <property type="entry name" value="Methyltransf_25"/>
    <property type="match status" value="1"/>
</dbReference>
<name>A0A397SNZ8_9GLOM</name>
<dbReference type="InterPro" id="IPR041698">
    <property type="entry name" value="Methyltransf_25"/>
</dbReference>
<organism evidence="2 3">
    <name type="scientific">Glomus cerebriforme</name>
    <dbReference type="NCBI Taxonomy" id="658196"/>
    <lineage>
        <taxon>Eukaryota</taxon>
        <taxon>Fungi</taxon>
        <taxon>Fungi incertae sedis</taxon>
        <taxon>Mucoromycota</taxon>
        <taxon>Glomeromycotina</taxon>
        <taxon>Glomeromycetes</taxon>
        <taxon>Glomerales</taxon>
        <taxon>Glomeraceae</taxon>
        <taxon>Glomus</taxon>
    </lineage>
</organism>
<protein>
    <submittedName>
        <fullName evidence="2">S-adenosyl-L-methionine-dependent methyltransferase</fullName>
    </submittedName>
</protein>
<evidence type="ECO:0000313" key="2">
    <source>
        <dbReference type="EMBL" id="RIA85775.1"/>
    </source>
</evidence>
<dbReference type="Gene3D" id="3.40.50.150">
    <property type="entry name" value="Vaccinia Virus protein VP39"/>
    <property type="match status" value="1"/>
</dbReference>
<dbReference type="SUPFAM" id="SSF53335">
    <property type="entry name" value="S-adenosyl-L-methionine-dependent methyltransferases"/>
    <property type="match status" value="1"/>
</dbReference>
<dbReference type="Proteomes" id="UP000265703">
    <property type="component" value="Unassembled WGS sequence"/>
</dbReference>
<keyword evidence="3" id="KW-1185">Reference proteome</keyword>
<reference evidence="2 3" key="1">
    <citation type="submission" date="2018-06" db="EMBL/GenBank/DDBJ databases">
        <title>Comparative genomics reveals the genomic features of Rhizophagus irregularis, R. cerebriforme, R. diaphanum and Gigaspora rosea, and their symbiotic lifestyle signature.</title>
        <authorList>
            <person name="Morin E."/>
            <person name="San Clemente H."/>
            <person name="Chen E.C.H."/>
            <person name="De La Providencia I."/>
            <person name="Hainaut M."/>
            <person name="Kuo A."/>
            <person name="Kohler A."/>
            <person name="Murat C."/>
            <person name="Tang N."/>
            <person name="Roy S."/>
            <person name="Loubradou J."/>
            <person name="Henrissat B."/>
            <person name="Grigoriev I.V."/>
            <person name="Corradi N."/>
            <person name="Roux C."/>
            <person name="Martin F.M."/>
        </authorList>
    </citation>
    <scope>NUCLEOTIDE SEQUENCE [LARGE SCALE GENOMIC DNA]</scope>
    <source>
        <strain evidence="2 3">DAOM 227022</strain>
    </source>
</reference>